<dbReference type="CDD" id="cd02440">
    <property type="entry name" value="AdoMet_MTases"/>
    <property type="match status" value="1"/>
</dbReference>
<dbReference type="EC" id="2.1.1.223" evidence="6"/>
<proteinExistence type="inferred from homology"/>
<name>A0A9D2E8A9_9BACE</name>
<dbReference type="InterPro" id="IPR050210">
    <property type="entry name" value="tRNA_Adenine-N(6)_MTase"/>
</dbReference>
<dbReference type="EMBL" id="DXBX01000026">
    <property type="protein sequence ID" value="HIZ32606.1"/>
    <property type="molecule type" value="Genomic_DNA"/>
</dbReference>
<comment type="caution">
    <text evidence="8">The sequence shown here is derived from an EMBL/GenBank/DDBJ whole genome shotgun (WGS) entry which is preliminary data.</text>
</comment>
<dbReference type="InterPro" id="IPR022882">
    <property type="entry name" value="tRNA_adenine-N6_MeTrfase"/>
</dbReference>
<evidence type="ECO:0000259" key="7">
    <source>
        <dbReference type="Pfam" id="PF05175"/>
    </source>
</evidence>
<organism evidence="8 9">
    <name type="scientific">Candidatus Bacteroides merdigallinarum</name>
    <dbReference type="NCBI Taxonomy" id="2838473"/>
    <lineage>
        <taxon>Bacteria</taxon>
        <taxon>Pseudomonadati</taxon>
        <taxon>Bacteroidota</taxon>
        <taxon>Bacteroidia</taxon>
        <taxon>Bacteroidales</taxon>
        <taxon>Bacteroidaceae</taxon>
        <taxon>Bacteroides</taxon>
    </lineage>
</organism>
<accession>A0A9D2E8A9</accession>
<evidence type="ECO:0000256" key="5">
    <source>
        <dbReference type="ARBA" id="ARBA00022694"/>
    </source>
</evidence>
<dbReference type="SUPFAM" id="SSF53335">
    <property type="entry name" value="S-adenosyl-L-methionine-dependent methyltransferases"/>
    <property type="match status" value="1"/>
</dbReference>
<dbReference type="PRINTS" id="PR00507">
    <property type="entry name" value="N12N6MTFRASE"/>
</dbReference>
<gene>
    <name evidence="8" type="ORF">H9814_03520</name>
</gene>
<dbReference type="GO" id="GO:0016430">
    <property type="term" value="F:tRNA (adenine-N6)-methyltransferase activity"/>
    <property type="evidence" value="ECO:0007669"/>
    <property type="project" value="UniProtKB-UniRule"/>
</dbReference>
<evidence type="ECO:0000313" key="8">
    <source>
        <dbReference type="EMBL" id="HIZ32606.1"/>
    </source>
</evidence>
<evidence type="ECO:0000313" key="9">
    <source>
        <dbReference type="Proteomes" id="UP000824028"/>
    </source>
</evidence>
<dbReference type="PANTHER" id="PTHR47739">
    <property type="entry name" value="TRNA1(VAL) (ADENINE(37)-N6)-METHYLTRANSFERASE"/>
    <property type="match status" value="1"/>
</dbReference>
<dbReference type="InterPro" id="IPR007848">
    <property type="entry name" value="Small_mtfrase_dom"/>
</dbReference>
<evidence type="ECO:0000256" key="6">
    <source>
        <dbReference type="HAMAP-Rule" id="MF_01872"/>
    </source>
</evidence>
<comment type="function">
    <text evidence="6">Specifically methylates the adenine in position 37 of tRNA(1)(Val) (anticodon cmo5UAC).</text>
</comment>
<dbReference type="Proteomes" id="UP000824028">
    <property type="component" value="Unassembled WGS sequence"/>
</dbReference>
<evidence type="ECO:0000256" key="1">
    <source>
        <dbReference type="ARBA" id="ARBA00022490"/>
    </source>
</evidence>
<evidence type="ECO:0000256" key="3">
    <source>
        <dbReference type="ARBA" id="ARBA00022679"/>
    </source>
</evidence>
<dbReference type="PROSITE" id="PS00092">
    <property type="entry name" value="N6_MTASE"/>
    <property type="match status" value="1"/>
</dbReference>
<keyword evidence="4 6" id="KW-0949">S-adenosyl-L-methionine</keyword>
<dbReference type="Pfam" id="PF05175">
    <property type="entry name" value="MTS"/>
    <property type="match status" value="1"/>
</dbReference>
<reference evidence="8" key="2">
    <citation type="submission" date="2021-04" db="EMBL/GenBank/DDBJ databases">
        <authorList>
            <person name="Gilroy R."/>
        </authorList>
    </citation>
    <scope>NUCLEOTIDE SEQUENCE</scope>
    <source>
        <strain evidence="8">ChiHjej9B8-1298</strain>
    </source>
</reference>
<comment type="catalytic activity">
    <reaction evidence="6">
        <text>adenosine(37) in tRNA1(Val) + S-adenosyl-L-methionine = N(6)-methyladenosine(37) in tRNA1(Val) + S-adenosyl-L-homocysteine + H(+)</text>
        <dbReference type="Rhea" id="RHEA:43160"/>
        <dbReference type="Rhea" id="RHEA-COMP:10369"/>
        <dbReference type="Rhea" id="RHEA-COMP:10370"/>
        <dbReference type="ChEBI" id="CHEBI:15378"/>
        <dbReference type="ChEBI" id="CHEBI:57856"/>
        <dbReference type="ChEBI" id="CHEBI:59789"/>
        <dbReference type="ChEBI" id="CHEBI:74411"/>
        <dbReference type="ChEBI" id="CHEBI:74449"/>
        <dbReference type="EC" id="2.1.1.223"/>
    </reaction>
</comment>
<dbReference type="GO" id="GO:0008033">
    <property type="term" value="P:tRNA processing"/>
    <property type="evidence" value="ECO:0007669"/>
    <property type="project" value="UniProtKB-UniRule"/>
</dbReference>
<dbReference type="GO" id="GO:0032259">
    <property type="term" value="P:methylation"/>
    <property type="evidence" value="ECO:0007669"/>
    <property type="project" value="UniProtKB-KW"/>
</dbReference>
<evidence type="ECO:0000256" key="4">
    <source>
        <dbReference type="ARBA" id="ARBA00022691"/>
    </source>
</evidence>
<feature type="domain" description="Methyltransferase small" evidence="7">
    <location>
        <begin position="39"/>
        <end position="160"/>
    </location>
</feature>
<comment type="subcellular location">
    <subcellularLocation>
        <location evidence="6">Cytoplasm</location>
    </subcellularLocation>
</comment>
<dbReference type="InterPro" id="IPR002052">
    <property type="entry name" value="DNA_methylase_N6_adenine_CS"/>
</dbReference>
<evidence type="ECO:0000256" key="2">
    <source>
        <dbReference type="ARBA" id="ARBA00022603"/>
    </source>
</evidence>
<comment type="similarity">
    <text evidence="6">Belongs to the methyltransferase superfamily. tRNA (adenine-N(6)-)-methyltransferase family.</text>
</comment>
<keyword evidence="5 6" id="KW-0819">tRNA processing</keyword>
<sequence>MSNNYFKFKQFTIYHDRCAMRVGTDGVLLGAWASVDGVRRALDVGTGSGLIALQLAQRSPEMQITALEIDPEAAGQARENVARSPWAERVEVVCGDFKTYVPVEKFDLLISNPPYFVDALRSPDARRRTARHTEGLDYGLLFRRAVNMLVPGGRLAVIFPTEVEALALDSAFACGWFVSRRTNVYTKPGKKCRRLLLEFSRTPAAYKENDLYIEKAEGGYSEEYVELTREFYLNM</sequence>
<dbReference type="GO" id="GO:0005737">
    <property type="term" value="C:cytoplasm"/>
    <property type="evidence" value="ECO:0007669"/>
    <property type="project" value="UniProtKB-SubCell"/>
</dbReference>
<keyword evidence="3 6" id="KW-0808">Transferase</keyword>
<dbReference type="Gene3D" id="3.40.50.150">
    <property type="entry name" value="Vaccinia Virus protein VP39"/>
    <property type="match status" value="1"/>
</dbReference>
<dbReference type="HAMAP" id="MF_01872">
    <property type="entry name" value="tRNA_methyltr_YfiC"/>
    <property type="match status" value="1"/>
</dbReference>
<dbReference type="InterPro" id="IPR029063">
    <property type="entry name" value="SAM-dependent_MTases_sf"/>
</dbReference>
<keyword evidence="2 6" id="KW-0489">Methyltransferase</keyword>
<dbReference type="PANTHER" id="PTHR47739:SF1">
    <property type="entry name" value="TRNA1(VAL) (ADENINE(37)-N6)-METHYLTRANSFERASE"/>
    <property type="match status" value="1"/>
</dbReference>
<dbReference type="AlphaFoldDB" id="A0A9D2E8A9"/>
<dbReference type="GO" id="GO:0003676">
    <property type="term" value="F:nucleic acid binding"/>
    <property type="evidence" value="ECO:0007669"/>
    <property type="project" value="InterPro"/>
</dbReference>
<protein>
    <recommendedName>
        <fullName evidence="6">tRNA1(Val) (adenine(37)-N6)-methyltransferase</fullName>
        <ecNumber evidence="6">2.1.1.223</ecNumber>
    </recommendedName>
    <alternativeName>
        <fullName evidence="6">tRNA m6A37 methyltransferase</fullName>
    </alternativeName>
</protein>
<reference evidence="8" key="1">
    <citation type="journal article" date="2021" name="PeerJ">
        <title>Extensive microbial diversity within the chicken gut microbiome revealed by metagenomics and culture.</title>
        <authorList>
            <person name="Gilroy R."/>
            <person name="Ravi A."/>
            <person name="Getino M."/>
            <person name="Pursley I."/>
            <person name="Horton D.L."/>
            <person name="Alikhan N.F."/>
            <person name="Baker D."/>
            <person name="Gharbi K."/>
            <person name="Hall N."/>
            <person name="Watson M."/>
            <person name="Adriaenssens E.M."/>
            <person name="Foster-Nyarko E."/>
            <person name="Jarju S."/>
            <person name="Secka A."/>
            <person name="Antonio M."/>
            <person name="Oren A."/>
            <person name="Chaudhuri R.R."/>
            <person name="La Ragione R."/>
            <person name="Hildebrand F."/>
            <person name="Pallen M.J."/>
        </authorList>
    </citation>
    <scope>NUCLEOTIDE SEQUENCE</scope>
    <source>
        <strain evidence="8">ChiHjej9B8-1298</strain>
    </source>
</reference>
<keyword evidence="1 6" id="KW-0963">Cytoplasm</keyword>